<evidence type="ECO:0000256" key="1">
    <source>
        <dbReference type="SAM" id="Coils"/>
    </source>
</evidence>
<reference evidence="2 3" key="1">
    <citation type="submission" date="2018-09" db="EMBL/GenBank/DDBJ databases">
        <title>Insights into the microbiota of Asian seabass (Lates calcarifer) with tenacibaculosis symptoms and description of sp. nov. Tenacibaculum singaporense.</title>
        <authorList>
            <person name="Miyake S."/>
            <person name="Soh M."/>
            <person name="Azman M.N."/>
            <person name="Ngoh S.Y."/>
            <person name="Orban L."/>
        </authorList>
    </citation>
    <scope>NUCLEOTIDE SEQUENCE [LARGE SCALE GENOMIC DNA]</scope>
    <source>
        <strain evidence="2 3">DSM 106434</strain>
    </source>
</reference>
<dbReference type="AlphaFoldDB" id="A0A3Q8RT80"/>
<dbReference type="Proteomes" id="UP000274593">
    <property type="component" value="Chromosome"/>
</dbReference>
<protein>
    <submittedName>
        <fullName evidence="2">Uncharacterized protein</fullName>
    </submittedName>
</protein>
<evidence type="ECO:0000313" key="3">
    <source>
        <dbReference type="Proteomes" id="UP000274593"/>
    </source>
</evidence>
<dbReference type="EMBL" id="CP032548">
    <property type="protein sequence ID" value="AZJ36443.1"/>
    <property type="molecule type" value="Genomic_DNA"/>
</dbReference>
<evidence type="ECO:0000313" key="2">
    <source>
        <dbReference type="EMBL" id="AZJ36443.1"/>
    </source>
</evidence>
<gene>
    <name evidence="2" type="ORF">D6T69_13295</name>
</gene>
<organism evidence="2 3">
    <name type="scientific">Tenacibaculum singaporense</name>
    <dbReference type="NCBI Taxonomy" id="2358479"/>
    <lineage>
        <taxon>Bacteria</taxon>
        <taxon>Pseudomonadati</taxon>
        <taxon>Bacteroidota</taxon>
        <taxon>Flavobacteriia</taxon>
        <taxon>Flavobacteriales</taxon>
        <taxon>Flavobacteriaceae</taxon>
        <taxon>Tenacibaculum</taxon>
    </lineage>
</organism>
<name>A0A3Q8RT80_9FLAO</name>
<feature type="coiled-coil region" evidence="1">
    <location>
        <begin position="132"/>
        <end position="166"/>
    </location>
</feature>
<sequence length="333" mass="39869">MKKKKHYSPEELDFKNGSEGEQIRTRKIFEELRQRAINGENLLEREKEFLCLGLSLSLKDDGKPQNFDFCDDFIFRELYLTYFHNNLEGPFYKARKGKIVEVSLNEQTKDFKTLQKVINGWSKGIEIINHTDQILQEIAAETRRELKDLEKKFPRLSRNFKKVKKAYELQKDKIILQSKYIYHLTKSVMEDYDKSEFQIPFSGQTIELTIYSFVHIINRHYAAKIKDKPEKTYHHKNFYPKELHIDLKNILIEIDKLKKINIDNTDNIIFSFDNVVYQIWVQTRIKQVKGEGNVNFKRVQSFYPIYDKEKLKEINSNYELIKISDKLEVYIKK</sequence>
<proteinExistence type="predicted"/>
<accession>A0A3Q8RT80</accession>
<dbReference type="RefSeq" id="WP_125068236.1">
    <property type="nucleotide sequence ID" value="NZ_CP032548.1"/>
</dbReference>
<dbReference type="KEGG" id="tsig:D6T69_13295"/>
<keyword evidence="3" id="KW-1185">Reference proteome</keyword>
<keyword evidence="1" id="KW-0175">Coiled coil</keyword>